<dbReference type="GO" id="GO:0004373">
    <property type="term" value="F:alpha-1,4-glucan glucosyltransferase (UDP-glucose donor) activity"/>
    <property type="evidence" value="ECO:0007669"/>
    <property type="project" value="UniProtKB-EC"/>
</dbReference>
<evidence type="ECO:0000256" key="4">
    <source>
        <dbReference type="ARBA" id="ARBA00022679"/>
    </source>
</evidence>
<comment type="function">
    <text evidence="7">Transfers the glycosyl residue from UDP-Glc to the non-reducing end of alpha-1,4-glucan.</text>
</comment>
<dbReference type="GO" id="GO:0005978">
    <property type="term" value="P:glycogen biosynthetic process"/>
    <property type="evidence" value="ECO:0007669"/>
    <property type="project" value="UniProtKB-UniPathway"/>
</dbReference>
<comment type="pathway">
    <text evidence="1 7">Glycan biosynthesis; glycogen biosynthesis.</text>
</comment>
<dbReference type="SUPFAM" id="SSF53756">
    <property type="entry name" value="UDP-Glycosyltransferase/glycogen phosphorylase"/>
    <property type="match status" value="1"/>
</dbReference>
<dbReference type="STRING" id="451379.A0A0N5AGA3"/>
<evidence type="ECO:0000313" key="9">
    <source>
        <dbReference type="WBParaSite" id="SMUV_0000334001-mRNA-1"/>
    </source>
</evidence>
<evidence type="ECO:0000256" key="5">
    <source>
        <dbReference type="ARBA" id="ARBA00023056"/>
    </source>
</evidence>
<evidence type="ECO:0000256" key="1">
    <source>
        <dbReference type="ARBA" id="ARBA00004964"/>
    </source>
</evidence>
<dbReference type="PANTHER" id="PTHR10176">
    <property type="entry name" value="GLYCOGEN SYNTHASE"/>
    <property type="match status" value="1"/>
</dbReference>
<accession>A0A0N5AGA3</accession>
<dbReference type="FunFam" id="3.40.50.2000:FF:000028">
    <property type="entry name" value="Glycogen [starch] synthase"/>
    <property type="match status" value="1"/>
</dbReference>
<organism evidence="8 9">
    <name type="scientific">Syphacia muris</name>
    <dbReference type="NCBI Taxonomy" id="451379"/>
    <lineage>
        <taxon>Eukaryota</taxon>
        <taxon>Metazoa</taxon>
        <taxon>Ecdysozoa</taxon>
        <taxon>Nematoda</taxon>
        <taxon>Chromadorea</taxon>
        <taxon>Rhabditida</taxon>
        <taxon>Spirurina</taxon>
        <taxon>Oxyuridomorpha</taxon>
        <taxon>Oxyuroidea</taxon>
        <taxon>Oxyuridae</taxon>
        <taxon>Syphacia</taxon>
    </lineage>
</organism>
<dbReference type="GO" id="GO:0005737">
    <property type="term" value="C:cytoplasm"/>
    <property type="evidence" value="ECO:0007669"/>
    <property type="project" value="TreeGrafter"/>
</dbReference>
<sequence>MDLIQSRDCQKCAVFYSLMLISDKDLDITSDNYMDHGETARREGRFVFECAWEVVNKVGGIYTVIRTKAAVTTDELGDQYCMLGPYNEERVKLEVELLEPDTAAMKYALDQMHEIGFKVITCFFTVYRTDDQWFLRAYFGRWLIDGYPNVVLFDIGSAAWKLDQWKHELWEACKIGIPWNDRETNDAVILGFCVAIFIQKYINAVEGFEPLVVAQFHEWQAGVGLILSRLWKTNVATVFTTHATLLGRYLSASGADLYHNLDKFDLDKEAGTRQIYHRYCIERAAANMAHVFTTVSEITGLEALHLLKRKPDILTPNGLNVVKFAALHEFQNLHAVSKEKINDFVRGHFYGHYDFDLDKTLYFFTAGRYEFTNKGGDFFIEALARLNYYLQVVF</sequence>
<dbReference type="AlphaFoldDB" id="A0A0N5AGA3"/>
<dbReference type="WBParaSite" id="SMUV_0000334001-mRNA-1">
    <property type="protein sequence ID" value="SMUV_0000334001-mRNA-1"/>
    <property type="gene ID" value="SMUV_0000334001"/>
</dbReference>
<name>A0A0N5AGA3_9BILA</name>
<evidence type="ECO:0000313" key="8">
    <source>
        <dbReference type="Proteomes" id="UP000046393"/>
    </source>
</evidence>
<dbReference type="PANTHER" id="PTHR10176:SF3">
    <property type="entry name" value="GLYCOGEN [STARCH] SYNTHASE"/>
    <property type="match status" value="1"/>
</dbReference>
<dbReference type="Proteomes" id="UP000046393">
    <property type="component" value="Unplaced"/>
</dbReference>
<dbReference type="Gene3D" id="3.40.50.2000">
    <property type="entry name" value="Glycogen Phosphorylase B"/>
    <property type="match status" value="1"/>
</dbReference>
<dbReference type="UniPathway" id="UPA00164"/>
<keyword evidence="5 7" id="KW-0320">Glycogen biosynthesis</keyword>
<evidence type="ECO:0000256" key="6">
    <source>
        <dbReference type="ARBA" id="ARBA00047345"/>
    </source>
</evidence>
<evidence type="ECO:0000256" key="2">
    <source>
        <dbReference type="ARBA" id="ARBA00010686"/>
    </source>
</evidence>
<dbReference type="InterPro" id="IPR008631">
    <property type="entry name" value="Glycogen_synth"/>
</dbReference>
<proteinExistence type="inferred from homology"/>
<keyword evidence="3 7" id="KW-0328">Glycosyltransferase</keyword>
<comment type="similarity">
    <text evidence="2 7">Belongs to the glycosyltransferase 3 family.</text>
</comment>
<comment type="catalytic activity">
    <reaction evidence="6">
        <text>[(1-&gt;4)-alpha-D-glucosyl](n) + UDP-alpha-D-glucose = [(1-&gt;4)-alpha-D-glucosyl](n+1) + UDP + H(+)</text>
        <dbReference type="Rhea" id="RHEA:18549"/>
        <dbReference type="Rhea" id="RHEA-COMP:9584"/>
        <dbReference type="Rhea" id="RHEA-COMP:9587"/>
        <dbReference type="ChEBI" id="CHEBI:15378"/>
        <dbReference type="ChEBI" id="CHEBI:15444"/>
        <dbReference type="ChEBI" id="CHEBI:58223"/>
        <dbReference type="ChEBI" id="CHEBI:58885"/>
        <dbReference type="EC" id="2.4.1.11"/>
    </reaction>
    <physiologicalReaction direction="left-to-right" evidence="6">
        <dbReference type="Rhea" id="RHEA:18550"/>
    </physiologicalReaction>
</comment>
<evidence type="ECO:0000256" key="7">
    <source>
        <dbReference type="RuleBase" id="RU363104"/>
    </source>
</evidence>
<dbReference type="Pfam" id="PF05693">
    <property type="entry name" value="Glycogen_syn"/>
    <property type="match status" value="1"/>
</dbReference>
<protein>
    <recommendedName>
        <fullName evidence="7">Glycogen [starch] synthase</fullName>
        <ecNumber evidence="7">2.4.1.11</ecNumber>
    </recommendedName>
</protein>
<dbReference type="EC" id="2.4.1.11" evidence="7"/>
<keyword evidence="4 7" id="KW-0808">Transferase</keyword>
<keyword evidence="8" id="KW-1185">Reference proteome</keyword>
<reference evidence="9" key="1">
    <citation type="submission" date="2017-02" db="UniProtKB">
        <authorList>
            <consortium name="WormBaseParasite"/>
        </authorList>
    </citation>
    <scope>IDENTIFICATION</scope>
</reference>
<evidence type="ECO:0000256" key="3">
    <source>
        <dbReference type="ARBA" id="ARBA00022676"/>
    </source>
</evidence>